<accession>A0AA39TD84</accession>
<gene>
    <name evidence="3" type="ORF">IW261DRAFT_1363035</name>
</gene>
<protein>
    <recommendedName>
        <fullName evidence="2">Aminoglycoside phosphotransferase domain-containing protein</fullName>
    </recommendedName>
</protein>
<dbReference type="EMBL" id="JAUEPR010000008">
    <property type="protein sequence ID" value="KAK0481301.1"/>
    <property type="molecule type" value="Genomic_DNA"/>
</dbReference>
<evidence type="ECO:0000313" key="4">
    <source>
        <dbReference type="Proteomes" id="UP001175227"/>
    </source>
</evidence>
<organism evidence="3 4">
    <name type="scientific">Armillaria novae-zelandiae</name>
    <dbReference type="NCBI Taxonomy" id="153914"/>
    <lineage>
        <taxon>Eukaryota</taxon>
        <taxon>Fungi</taxon>
        <taxon>Dikarya</taxon>
        <taxon>Basidiomycota</taxon>
        <taxon>Agaricomycotina</taxon>
        <taxon>Agaricomycetes</taxon>
        <taxon>Agaricomycetidae</taxon>
        <taxon>Agaricales</taxon>
        <taxon>Marasmiineae</taxon>
        <taxon>Physalacriaceae</taxon>
        <taxon>Armillaria</taxon>
    </lineage>
</organism>
<evidence type="ECO:0000256" key="1">
    <source>
        <dbReference type="SAM" id="MobiDB-lite"/>
    </source>
</evidence>
<dbReference type="Proteomes" id="UP001175227">
    <property type="component" value="Unassembled WGS sequence"/>
</dbReference>
<comment type="caution">
    <text evidence="3">The sequence shown here is derived from an EMBL/GenBank/DDBJ whole genome shotgun (WGS) entry which is preliminary data.</text>
</comment>
<dbReference type="Gene3D" id="3.90.1200.10">
    <property type="match status" value="1"/>
</dbReference>
<feature type="domain" description="Aminoglycoside phosphotransferase" evidence="2">
    <location>
        <begin position="3"/>
        <end position="233"/>
    </location>
</feature>
<dbReference type="SUPFAM" id="SSF56112">
    <property type="entry name" value="Protein kinase-like (PK-like)"/>
    <property type="match status" value="1"/>
</dbReference>
<dbReference type="PANTHER" id="PTHR21310">
    <property type="entry name" value="AMINOGLYCOSIDE PHOSPHOTRANSFERASE-RELATED-RELATED"/>
    <property type="match status" value="1"/>
</dbReference>
<keyword evidence="4" id="KW-1185">Reference proteome</keyword>
<dbReference type="AlphaFoldDB" id="A0AA39TD84"/>
<proteinExistence type="predicted"/>
<sequence>MRGSYNLVYVITFPDGTKWVARIPEPSHTDSRKIESMVGTMRLISERTSLPLPIVHAYDSTRNNSLGYAYVLLSFIEGVPLSSIWTKLDALTDANRRHIFEHVANSMAQLRVLEFDHIGELEFSGPDRSYTIGPLRKIREGQVVYEIGPFLAALSYINEFTSLLIDKYIESPAYYAHYSFLRLLGLFLPDRRFDGPPFVLSPPDFDSQNVMVDPVTYDVTGFLDWDNVSVGPREGGYARYPAWITRDWDPPIYDWPPRSSLKEDSNDEEAGKPVPDGDDHVENSSSREEPPEVLQAHRDLYHAIYSDVDPIGAEATRHSHLYEAILFGISQPALSSQIVLKLTSHVFDNEWTSLRRLLFGMEEGEWLASRCRGGGAPSGDLLADDV</sequence>
<dbReference type="PANTHER" id="PTHR21310:SF15">
    <property type="entry name" value="AMINOGLYCOSIDE PHOSPHOTRANSFERASE DOMAIN-CONTAINING PROTEIN"/>
    <property type="match status" value="1"/>
</dbReference>
<feature type="compositionally biased region" description="Basic and acidic residues" evidence="1">
    <location>
        <begin position="260"/>
        <end position="292"/>
    </location>
</feature>
<dbReference type="Pfam" id="PF01636">
    <property type="entry name" value="APH"/>
    <property type="match status" value="1"/>
</dbReference>
<feature type="region of interest" description="Disordered" evidence="1">
    <location>
        <begin position="257"/>
        <end position="292"/>
    </location>
</feature>
<evidence type="ECO:0000313" key="3">
    <source>
        <dbReference type="EMBL" id="KAK0481301.1"/>
    </source>
</evidence>
<dbReference type="InterPro" id="IPR002575">
    <property type="entry name" value="Aminoglycoside_PTrfase"/>
</dbReference>
<dbReference type="InterPro" id="IPR011009">
    <property type="entry name" value="Kinase-like_dom_sf"/>
</dbReference>
<evidence type="ECO:0000259" key="2">
    <source>
        <dbReference type="Pfam" id="PF01636"/>
    </source>
</evidence>
<reference evidence="3" key="1">
    <citation type="submission" date="2023-06" db="EMBL/GenBank/DDBJ databases">
        <authorList>
            <consortium name="Lawrence Berkeley National Laboratory"/>
            <person name="Ahrendt S."/>
            <person name="Sahu N."/>
            <person name="Indic B."/>
            <person name="Wong-Bajracharya J."/>
            <person name="Merenyi Z."/>
            <person name="Ke H.-M."/>
            <person name="Monk M."/>
            <person name="Kocsube S."/>
            <person name="Drula E."/>
            <person name="Lipzen A."/>
            <person name="Balint B."/>
            <person name="Henrissat B."/>
            <person name="Andreopoulos B."/>
            <person name="Martin F.M."/>
            <person name="Harder C.B."/>
            <person name="Rigling D."/>
            <person name="Ford K.L."/>
            <person name="Foster G.D."/>
            <person name="Pangilinan J."/>
            <person name="Papanicolaou A."/>
            <person name="Barry K."/>
            <person name="LaButti K."/>
            <person name="Viragh M."/>
            <person name="Koriabine M."/>
            <person name="Yan M."/>
            <person name="Riley R."/>
            <person name="Champramary S."/>
            <person name="Plett K.L."/>
            <person name="Tsai I.J."/>
            <person name="Slot J."/>
            <person name="Sipos G."/>
            <person name="Plett J."/>
            <person name="Nagy L.G."/>
            <person name="Grigoriev I.V."/>
        </authorList>
    </citation>
    <scope>NUCLEOTIDE SEQUENCE</scope>
    <source>
        <strain evidence="3">ICMP 16352</strain>
    </source>
</reference>
<dbReference type="InterPro" id="IPR051678">
    <property type="entry name" value="AGP_Transferase"/>
</dbReference>
<name>A0AA39TD84_9AGAR</name>